<dbReference type="RefSeq" id="WP_406790917.1">
    <property type="nucleotide sequence ID" value="NZ_JBJHZX010000004.1"/>
</dbReference>
<dbReference type="Gene3D" id="3.20.20.490">
    <property type="entry name" value="GxGYxYP glycoside hydrolase, C-terminal domain"/>
    <property type="match status" value="1"/>
</dbReference>
<name>A0ABW8SHV2_9CLOT</name>
<dbReference type="Proteomes" id="UP001623660">
    <property type="component" value="Unassembled WGS sequence"/>
</dbReference>
<dbReference type="InterPro" id="IPR038410">
    <property type="entry name" value="GxGYxYP_C_sf"/>
</dbReference>
<feature type="domain" description="GxGYxYP putative glycoside hydrolase C-terminal" evidence="1">
    <location>
        <begin position="298"/>
        <end position="534"/>
    </location>
</feature>
<dbReference type="InterPro" id="IPR025832">
    <property type="entry name" value="GxGYxYP_C"/>
</dbReference>
<evidence type="ECO:0000313" key="5">
    <source>
        <dbReference type="EMBL" id="MFL0194796.1"/>
    </source>
</evidence>
<evidence type="ECO:0000259" key="4">
    <source>
        <dbReference type="Pfam" id="PF20958"/>
    </source>
</evidence>
<comment type="caution">
    <text evidence="5">The sequence shown here is derived from an EMBL/GenBank/DDBJ whole genome shotgun (WGS) entry which is preliminary data.</text>
</comment>
<organism evidence="5 6">
    <name type="scientific">Candidatus Clostridium eludens</name>
    <dbReference type="NCBI Taxonomy" id="3381663"/>
    <lineage>
        <taxon>Bacteria</taxon>
        <taxon>Bacillati</taxon>
        <taxon>Bacillota</taxon>
        <taxon>Clostridia</taxon>
        <taxon>Eubacteriales</taxon>
        <taxon>Clostridiaceae</taxon>
        <taxon>Clostridium</taxon>
    </lineage>
</organism>
<dbReference type="Pfam" id="PF20957">
    <property type="entry name" value="GxGYxYP_N_2nd"/>
    <property type="match status" value="1"/>
</dbReference>
<dbReference type="InterPro" id="IPR032626">
    <property type="entry name" value="GxGYxYP_N_1st"/>
</dbReference>
<accession>A0ABW8SHV2</accession>
<dbReference type="PANTHER" id="PTHR37321">
    <property type="entry name" value="EXPORTED PROTEIN-RELATED"/>
    <property type="match status" value="1"/>
</dbReference>
<gene>
    <name evidence="5" type="ORF">ACJDU8_04295</name>
</gene>
<evidence type="ECO:0000259" key="1">
    <source>
        <dbReference type="Pfam" id="PF14323"/>
    </source>
</evidence>
<keyword evidence="6" id="KW-1185">Reference proteome</keyword>
<reference evidence="5 6" key="1">
    <citation type="submission" date="2024-11" db="EMBL/GenBank/DDBJ databases">
        <authorList>
            <person name="Heng Y.C."/>
            <person name="Lim A.C.H."/>
            <person name="Lee J.K.Y."/>
            <person name="Kittelmann S."/>
        </authorList>
    </citation>
    <scope>NUCLEOTIDE SEQUENCE [LARGE SCALE GENOMIC DNA]</scope>
    <source>
        <strain evidence="5 6">WILCCON 0269</strain>
    </source>
</reference>
<proteinExistence type="predicted"/>
<evidence type="ECO:0000313" key="6">
    <source>
        <dbReference type="Proteomes" id="UP001623660"/>
    </source>
</evidence>
<protein>
    <submittedName>
        <fullName evidence="5">GxGYxYP domain-containing protein</fullName>
    </submittedName>
</protein>
<dbReference type="InterPro" id="IPR048310">
    <property type="entry name" value="GxGYxYP_N_2nd"/>
</dbReference>
<dbReference type="InterPro" id="IPR048309">
    <property type="entry name" value="GxGYxYP_N_3rd"/>
</dbReference>
<dbReference type="Pfam" id="PF16216">
    <property type="entry name" value="GxGYxYP_N"/>
    <property type="match status" value="1"/>
</dbReference>
<feature type="domain" description="GxGYxYP putative glycoside hydrolase first N-terminal" evidence="2">
    <location>
        <begin position="46"/>
        <end position="118"/>
    </location>
</feature>
<dbReference type="Pfam" id="PF14323">
    <property type="entry name" value="GxGYxYP_C"/>
    <property type="match status" value="1"/>
</dbReference>
<evidence type="ECO:0000259" key="2">
    <source>
        <dbReference type="Pfam" id="PF16216"/>
    </source>
</evidence>
<dbReference type="Pfam" id="PF20958">
    <property type="entry name" value="GxGYxYP_N_3rd"/>
    <property type="match status" value="1"/>
</dbReference>
<dbReference type="EMBL" id="JBJHZX010000004">
    <property type="protein sequence ID" value="MFL0194796.1"/>
    <property type="molecule type" value="Genomic_DNA"/>
</dbReference>
<sequence length="540" mass="62171">MKLREKFNKIFIILIIFTLCNSVFISEASAFSAHSYYTKNPKRPNHLYAIYENDLTSAEKTMIATLQGVISNISDSQIYILSKSQQDYKIWLDDLKENYGITYDIVKNPWYLLDKFKSHVKGYVLYHNSSSKDPSINNACSLAAVKNCLAIDESIENKIRTHGIKKMKGDCRNTDKYWAYNNLWKFKLNHSTVIELSPNKSVPLRDYAIMNKCLVFYEDTAKDFSLRDKIFGSMKKDSICLGWGPDEYGNVKEASKYGVSVVPADWSYNLTVLSAFPSIPITQESNKAPLNNLSSKDMHYVTFVMSDGDNQQWNLGNNYSSKKWYGSSSRGKFNMGFAISPSIYELAPTAFKLYYKSAHSGTYNDNFIVSPSGEGYMYPSKFKEDALKLNIKRLNNYMKKADQKYVAILDDWSFRNIGLWDKYTAYPNIQGIFYLNYSRQDDYKGEILWSNGKPVVSCRNLLWSKLEENNTLIEKINSYVNQGYTDISNPNAYTFVYVHAWSKTMGDVEKVISELNKNPKIKIVTPDTFMNLIKNNIKHK</sequence>
<dbReference type="PANTHER" id="PTHR37321:SF1">
    <property type="entry name" value="EXPORTED PROTEIN"/>
    <property type="match status" value="1"/>
</dbReference>
<feature type="domain" description="GxGYxYP putative glycoside hydrolase second N-terminal" evidence="3">
    <location>
        <begin position="120"/>
        <end position="185"/>
    </location>
</feature>
<feature type="domain" description="GxGYxYP putative glycoside hydrolase third N-terminal" evidence="4">
    <location>
        <begin position="190"/>
        <end position="274"/>
    </location>
</feature>
<evidence type="ECO:0000259" key="3">
    <source>
        <dbReference type="Pfam" id="PF20957"/>
    </source>
</evidence>